<evidence type="ECO:0000256" key="4">
    <source>
        <dbReference type="ARBA" id="ARBA00022801"/>
    </source>
</evidence>
<keyword evidence="6" id="KW-1185">Reference proteome</keyword>
<evidence type="ECO:0000256" key="1">
    <source>
        <dbReference type="ARBA" id="ARBA00000830"/>
    </source>
</evidence>
<dbReference type="PANTHER" id="PTHR19288:SF46">
    <property type="entry name" value="HALOACID DEHALOGENASE-LIKE HYDROLASE DOMAIN-CONTAINING PROTEIN 2"/>
    <property type="match status" value="1"/>
</dbReference>
<evidence type="ECO:0000313" key="6">
    <source>
        <dbReference type="Proteomes" id="UP001633002"/>
    </source>
</evidence>
<dbReference type="Gene3D" id="3.40.50.1000">
    <property type="entry name" value="HAD superfamily/HAD-like"/>
    <property type="match status" value="3"/>
</dbReference>
<dbReference type="FunFam" id="3.40.50.1000:FF:000039">
    <property type="entry name" value="Phosphoglycolate phosphatase"/>
    <property type="match status" value="1"/>
</dbReference>
<sequence>MEAIDHGSCVTGKRVPFLTDPAQLIDEVDTFLFDVDGVIWRGGKIIQGVPETLDMLRAMGKKLLFVTNNSTKSRRMLQEKFRSLGLDISEEEVFASSFAAAGYLKSIQFPPEKKVYVVGEEGIEQELAQAGYQHLGGPKDGEKVVATGAGKKLDFDRDVGAVVVGFDHYINYYKMVYATLCIRENPGCLFIATNCDSVGNITDEQEWPAGGTMVGAIRASTAREPIVVGKPSTFMMDYLANKLRTATLSVFSRYPCFAGRLSACGQLWSATVIIWSVLTVNFTTFLGRPWPEPSGRFDRPLQNSKLISYRTTISASYDLCDRFNISKSKMCMVGDRLDTDILFGQAGGCKTLLVLSGVTDLKTLHAPENTTQPDFYTNQLPDLLAAKKGGAV</sequence>
<dbReference type="EC" id="3.1.3.18" evidence="3"/>
<keyword evidence="4" id="KW-0378">Hydrolase</keyword>
<protein>
    <recommendedName>
        <fullName evidence="3">phosphoglycolate phosphatase</fullName>
        <ecNumber evidence="3">3.1.3.18</ecNumber>
    </recommendedName>
</protein>
<evidence type="ECO:0000256" key="2">
    <source>
        <dbReference type="ARBA" id="ARBA00006171"/>
    </source>
</evidence>
<comment type="similarity">
    <text evidence="2">Belongs to the HAD-like hydrolase superfamily. CbbY/CbbZ/Gph/YieH family.</text>
</comment>
<dbReference type="NCBIfam" id="TIGR01460">
    <property type="entry name" value="HAD-SF-IIA"/>
    <property type="match status" value="1"/>
</dbReference>
<dbReference type="EMBL" id="JBJQOH010000001">
    <property type="protein sequence ID" value="KAL3700338.1"/>
    <property type="molecule type" value="Genomic_DNA"/>
</dbReference>
<name>A0ABD3I9K2_9MARC</name>
<comment type="catalytic activity">
    <reaction evidence="1">
        <text>2-phosphoglycolate + H2O = glycolate + phosphate</text>
        <dbReference type="Rhea" id="RHEA:14369"/>
        <dbReference type="ChEBI" id="CHEBI:15377"/>
        <dbReference type="ChEBI" id="CHEBI:29805"/>
        <dbReference type="ChEBI" id="CHEBI:43474"/>
        <dbReference type="ChEBI" id="CHEBI:58033"/>
        <dbReference type="EC" id="3.1.3.18"/>
    </reaction>
</comment>
<dbReference type="InterPro" id="IPR023214">
    <property type="entry name" value="HAD_sf"/>
</dbReference>
<dbReference type="Pfam" id="PF13344">
    <property type="entry name" value="Hydrolase_6"/>
    <property type="match status" value="1"/>
</dbReference>
<dbReference type="Pfam" id="PF13242">
    <property type="entry name" value="Hydrolase_like"/>
    <property type="match status" value="1"/>
</dbReference>
<reference evidence="5 6" key="1">
    <citation type="submission" date="2024-09" db="EMBL/GenBank/DDBJ databases">
        <title>Chromosome-scale assembly of Riccia sorocarpa.</title>
        <authorList>
            <person name="Paukszto L."/>
        </authorList>
    </citation>
    <scope>NUCLEOTIDE SEQUENCE [LARGE SCALE GENOMIC DNA]</scope>
    <source>
        <strain evidence="5">LP-2024</strain>
        <tissue evidence="5">Aerial parts of the thallus</tissue>
    </source>
</reference>
<organism evidence="5 6">
    <name type="scientific">Riccia sorocarpa</name>
    <dbReference type="NCBI Taxonomy" id="122646"/>
    <lineage>
        <taxon>Eukaryota</taxon>
        <taxon>Viridiplantae</taxon>
        <taxon>Streptophyta</taxon>
        <taxon>Embryophyta</taxon>
        <taxon>Marchantiophyta</taxon>
        <taxon>Marchantiopsida</taxon>
        <taxon>Marchantiidae</taxon>
        <taxon>Marchantiales</taxon>
        <taxon>Ricciaceae</taxon>
        <taxon>Riccia</taxon>
    </lineage>
</organism>
<dbReference type="InterPro" id="IPR006357">
    <property type="entry name" value="HAD-SF_hydro_IIA"/>
</dbReference>
<accession>A0ABD3I9K2</accession>
<dbReference type="PANTHER" id="PTHR19288">
    <property type="entry name" value="4-NITROPHENYLPHOSPHATASE-RELATED"/>
    <property type="match status" value="1"/>
</dbReference>
<gene>
    <name evidence="5" type="ORF">R1sor_018360</name>
</gene>
<evidence type="ECO:0000256" key="3">
    <source>
        <dbReference type="ARBA" id="ARBA00013078"/>
    </source>
</evidence>
<dbReference type="InterPro" id="IPR006349">
    <property type="entry name" value="PGP_euk"/>
</dbReference>
<dbReference type="AlphaFoldDB" id="A0ABD3I9K2"/>
<evidence type="ECO:0000313" key="5">
    <source>
        <dbReference type="EMBL" id="KAL3700338.1"/>
    </source>
</evidence>
<dbReference type="NCBIfam" id="TIGR01452">
    <property type="entry name" value="PGP_euk"/>
    <property type="match status" value="1"/>
</dbReference>
<dbReference type="Proteomes" id="UP001633002">
    <property type="component" value="Unassembled WGS sequence"/>
</dbReference>
<comment type="caution">
    <text evidence="5">The sequence shown here is derived from an EMBL/GenBank/DDBJ whole genome shotgun (WGS) entry which is preliminary data.</text>
</comment>
<dbReference type="InterPro" id="IPR036412">
    <property type="entry name" value="HAD-like_sf"/>
</dbReference>
<dbReference type="GO" id="GO:0008967">
    <property type="term" value="F:phosphoglycolate phosphatase activity"/>
    <property type="evidence" value="ECO:0007669"/>
    <property type="project" value="UniProtKB-EC"/>
</dbReference>
<proteinExistence type="inferred from homology"/>
<dbReference type="SUPFAM" id="SSF56784">
    <property type="entry name" value="HAD-like"/>
    <property type="match status" value="2"/>
</dbReference>